<dbReference type="SUPFAM" id="SSF53822">
    <property type="entry name" value="Periplasmic binding protein-like I"/>
    <property type="match status" value="1"/>
</dbReference>
<dbReference type="EMBL" id="JANKAS010000001">
    <property type="protein sequence ID" value="MCR1897720.1"/>
    <property type="molecule type" value="Genomic_DNA"/>
</dbReference>
<sequence>MKKISVIKLVGLLLVGILALTGCGTKEDAPSNSNASGETLYRIGISQLIEHPALDDARKGFEDGLKELGLNVEIDYQNAQGDIPNTMSIAQKFTKDKVDLIFAIATSSAQSAKQATSDIPVLFSAVTDPVQSGIVEDWENVGGNVTGTSDKVSTEEQLKMFKDIDPHIKKIGILYNTSESNSEIQIEEVKSIAPQVGLEVETVGVNNVNELSQAIGSLVKKVDALYMITDNMVASSVELTSKTAIEKEMITVSAEETQVRGGLLVTNGLSYYELGKQTAQMAKEILVDKKEVSTIPVGLAQKTITTYNGKTLEALGLDPEISLFKNAVKVGE</sequence>
<dbReference type="AlphaFoldDB" id="A0AAE3KYL9"/>
<dbReference type="InterPro" id="IPR007487">
    <property type="entry name" value="ABC_transpt-TYRBP-like"/>
</dbReference>
<evidence type="ECO:0000313" key="1">
    <source>
        <dbReference type="EMBL" id="MCR1897720.1"/>
    </source>
</evidence>
<dbReference type="PANTHER" id="PTHR35271">
    <property type="entry name" value="ABC TRANSPORTER, SUBSTRATE-BINDING LIPOPROTEIN-RELATED"/>
    <property type="match status" value="1"/>
</dbReference>
<name>A0AAE3KYL9_9FIRM</name>
<dbReference type="CDD" id="cd06325">
    <property type="entry name" value="PBP1_ABC_unchar_transporter"/>
    <property type="match status" value="1"/>
</dbReference>
<dbReference type="InterPro" id="IPR028082">
    <property type="entry name" value="Peripla_BP_I"/>
</dbReference>
<comment type="caution">
    <text evidence="1">The sequence shown here is derived from an EMBL/GenBank/DDBJ whole genome shotgun (WGS) entry which is preliminary data.</text>
</comment>
<protein>
    <submittedName>
        <fullName evidence="1">ABC transporter substrate-binding protein</fullName>
    </submittedName>
</protein>
<dbReference type="Gene3D" id="3.40.50.2300">
    <property type="match status" value="2"/>
</dbReference>
<accession>A0AAE3KYL9</accession>
<gene>
    <name evidence="1" type="ORF">NSA47_01790</name>
</gene>
<evidence type="ECO:0000313" key="2">
    <source>
        <dbReference type="Proteomes" id="UP001205748"/>
    </source>
</evidence>
<dbReference type="Pfam" id="PF04392">
    <property type="entry name" value="ABC_sub_bind"/>
    <property type="match status" value="1"/>
</dbReference>
<keyword evidence="2" id="KW-1185">Reference proteome</keyword>
<dbReference type="RefSeq" id="WP_257529134.1">
    <property type="nucleotide sequence ID" value="NZ_JANKAS010000001.1"/>
</dbReference>
<proteinExistence type="predicted"/>
<reference evidence="1" key="1">
    <citation type="submission" date="2022-07" db="EMBL/GenBank/DDBJ databases">
        <title>Enhanced cultured diversity of the mouse gut microbiota enables custom-made synthetic communities.</title>
        <authorList>
            <person name="Afrizal A."/>
        </authorList>
    </citation>
    <scope>NUCLEOTIDE SEQUENCE</scope>
    <source>
        <strain evidence="1">DSM 28593</strain>
    </source>
</reference>
<dbReference type="PROSITE" id="PS51257">
    <property type="entry name" value="PROKAR_LIPOPROTEIN"/>
    <property type="match status" value="1"/>
</dbReference>
<organism evidence="1 2">
    <name type="scientific">Irregularibacter muris</name>
    <dbReference type="NCBI Taxonomy" id="1796619"/>
    <lineage>
        <taxon>Bacteria</taxon>
        <taxon>Bacillati</taxon>
        <taxon>Bacillota</taxon>
        <taxon>Clostridia</taxon>
        <taxon>Eubacteriales</taxon>
        <taxon>Eubacteriaceae</taxon>
        <taxon>Irregularibacter</taxon>
    </lineage>
</organism>
<dbReference type="Proteomes" id="UP001205748">
    <property type="component" value="Unassembled WGS sequence"/>
</dbReference>
<dbReference type="PANTHER" id="PTHR35271:SF1">
    <property type="entry name" value="ABC TRANSPORTER, SUBSTRATE-BINDING LIPOPROTEIN"/>
    <property type="match status" value="1"/>
</dbReference>